<dbReference type="Gene3D" id="2.40.30.170">
    <property type="match status" value="1"/>
</dbReference>
<dbReference type="PANTHER" id="PTHR30469">
    <property type="entry name" value="MULTIDRUG RESISTANCE PROTEIN MDTA"/>
    <property type="match status" value="1"/>
</dbReference>
<comment type="caution">
    <text evidence="3">The sequence shown here is derived from an EMBL/GenBank/DDBJ whole genome shotgun (WGS) entry which is preliminary data.</text>
</comment>
<keyword evidence="1" id="KW-1133">Transmembrane helix</keyword>
<reference evidence="4" key="1">
    <citation type="submission" date="2020-12" db="EMBL/GenBank/DDBJ databases">
        <title>Hymenobacter sp.</title>
        <authorList>
            <person name="Kim M.K."/>
        </authorList>
    </citation>
    <scope>NUCLEOTIDE SEQUENCE [LARGE SCALE GENOMIC DNA]</scope>
    <source>
        <strain evidence="4">BT553</strain>
    </source>
</reference>
<accession>A0ABS0XTL0</accession>
<name>A0ABS0XTL0_9SPHN</name>
<dbReference type="Gene3D" id="1.10.287.470">
    <property type="entry name" value="Helix hairpin bin"/>
    <property type="match status" value="1"/>
</dbReference>
<dbReference type="InterPro" id="IPR058627">
    <property type="entry name" value="MdtA-like_C"/>
</dbReference>
<dbReference type="Proteomes" id="UP000640426">
    <property type="component" value="Unassembled WGS sequence"/>
</dbReference>
<evidence type="ECO:0000259" key="2">
    <source>
        <dbReference type="Pfam" id="PF25967"/>
    </source>
</evidence>
<gene>
    <name evidence="3" type="ORF">JAO74_16375</name>
</gene>
<dbReference type="Gene3D" id="2.40.420.20">
    <property type="match status" value="1"/>
</dbReference>
<evidence type="ECO:0000256" key="1">
    <source>
        <dbReference type="SAM" id="Phobius"/>
    </source>
</evidence>
<dbReference type="EMBL" id="JAELXS010000011">
    <property type="protein sequence ID" value="MBJ6123364.1"/>
    <property type="molecule type" value="Genomic_DNA"/>
</dbReference>
<keyword evidence="4" id="KW-1185">Reference proteome</keyword>
<dbReference type="PANTHER" id="PTHR30469:SF38">
    <property type="entry name" value="HLYD FAMILY SECRETION PROTEIN"/>
    <property type="match status" value="1"/>
</dbReference>
<sequence>MDRRIARPHARRRKLVVRAAIALMCLAAAVVGWLLLPGSGALSVDTASVRTGVVERAPFRDYVPLRAEVVPLNTVYVTAVSGGQVAALAVVDGQMVGAGAPLARLANPQLELDVATRSAGIVGQLSGIDGQRLAIQRNRLDGDQEVANARNALTKAEALLAQRQPLFDKGYITKPAIDPLREDVVYQRARVAALGAGRAQADATLADQSTGIAATARELRESLAMVRGSLSALTVRAPVAGRLTAFTLQPGQTLKPGDAVGQIDSEGRWKLTADVDQFYLGRVRAGQPATADIDAHGVRMTVLRVLPQVTEGRFRVELGFVGAAPAGLNRGQTVDLRLVLGADRPAIVAPSGGWLDAGGTTAFVLDGENKAVRRAITTGRRNPDQVEITAGLAPGDRIVTSALGTYAAYQTLLLQ</sequence>
<keyword evidence="1" id="KW-0472">Membrane</keyword>
<dbReference type="Gene3D" id="2.40.50.100">
    <property type="match status" value="1"/>
</dbReference>
<dbReference type="Pfam" id="PF25967">
    <property type="entry name" value="RND-MFP_C"/>
    <property type="match status" value="1"/>
</dbReference>
<feature type="transmembrane region" description="Helical" evidence="1">
    <location>
        <begin position="15"/>
        <end position="36"/>
    </location>
</feature>
<feature type="domain" description="Multidrug resistance protein MdtA-like C-terminal permuted SH3" evidence="2">
    <location>
        <begin position="346"/>
        <end position="404"/>
    </location>
</feature>
<evidence type="ECO:0000313" key="4">
    <source>
        <dbReference type="Proteomes" id="UP000640426"/>
    </source>
</evidence>
<organism evidence="3 4">
    <name type="scientific">Sphingomonas mollis</name>
    <dbReference type="NCBI Taxonomy" id="2795726"/>
    <lineage>
        <taxon>Bacteria</taxon>
        <taxon>Pseudomonadati</taxon>
        <taxon>Pseudomonadota</taxon>
        <taxon>Alphaproteobacteria</taxon>
        <taxon>Sphingomonadales</taxon>
        <taxon>Sphingomonadaceae</taxon>
        <taxon>Sphingomonas</taxon>
    </lineage>
</organism>
<keyword evidence="1" id="KW-0812">Transmembrane</keyword>
<proteinExistence type="predicted"/>
<protein>
    <submittedName>
        <fullName evidence="3">HlyD family efflux transporter periplasmic adaptor subunit</fullName>
    </submittedName>
</protein>
<evidence type="ECO:0000313" key="3">
    <source>
        <dbReference type="EMBL" id="MBJ6123364.1"/>
    </source>
</evidence>